<dbReference type="PROSITE" id="PS01305">
    <property type="entry name" value="MOAA_NIFB_PQQE"/>
    <property type="match status" value="1"/>
</dbReference>
<dbReference type="GO" id="GO:0005525">
    <property type="term" value="F:GTP binding"/>
    <property type="evidence" value="ECO:0007669"/>
    <property type="project" value="UniProtKB-KW"/>
</dbReference>
<dbReference type="GO" id="GO:0006777">
    <property type="term" value="P:Mo-molybdopterin cofactor biosynthetic process"/>
    <property type="evidence" value="ECO:0007669"/>
    <property type="project" value="UniProtKB-KW"/>
</dbReference>
<evidence type="ECO:0000256" key="20">
    <source>
        <dbReference type="ARBA" id="ARBA00063038"/>
    </source>
</evidence>
<evidence type="ECO:0000256" key="19">
    <source>
        <dbReference type="ARBA" id="ARBA00054222"/>
    </source>
</evidence>
<dbReference type="GO" id="GO:0061799">
    <property type="term" value="F:cyclic pyranopterin monophosphate synthase activity"/>
    <property type="evidence" value="ECO:0007669"/>
    <property type="project" value="UniProtKB-EC"/>
</dbReference>
<dbReference type="Pfam" id="PF06463">
    <property type="entry name" value="Mob_synth_C"/>
    <property type="match status" value="1"/>
</dbReference>
<dbReference type="STRING" id="407821.A0A087T9V9"/>
<dbReference type="HAMAP" id="MF_01225_B">
    <property type="entry name" value="MoaA_B"/>
    <property type="match status" value="1"/>
</dbReference>
<dbReference type="GO" id="GO:0051539">
    <property type="term" value="F:4 iron, 4 sulfur cluster binding"/>
    <property type="evidence" value="ECO:0007669"/>
    <property type="project" value="UniProtKB-KW"/>
</dbReference>
<dbReference type="SFLD" id="SFLDG01383">
    <property type="entry name" value="cyclic_pyranopterin_phosphate"/>
    <property type="match status" value="1"/>
</dbReference>
<keyword evidence="10" id="KW-0949">S-adenosyl-L-methionine</keyword>
<proteinExistence type="inferred from homology"/>
<evidence type="ECO:0000313" key="23">
    <source>
        <dbReference type="Proteomes" id="UP000054359"/>
    </source>
</evidence>
<dbReference type="OrthoDB" id="429626at2759"/>
<comment type="subunit">
    <text evidence="20">Isoform MOCS1A and isoform MOCS1B probably form a heterooligomer.</text>
</comment>
<accession>A0A087T9V9</accession>
<keyword evidence="12" id="KW-0547">Nucleotide-binding</keyword>
<keyword evidence="14" id="KW-0411">Iron-sulfur</keyword>
<dbReference type="NCBIfam" id="TIGR02666">
    <property type="entry name" value="moaA"/>
    <property type="match status" value="1"/>
</dbReference>
<evidence type="ECO:0000313" key="22">
    <source>
        <dbReference type="EMBL" id="KFM61898.1"/>
    </source>
</evidence>
<dbReference type="AlphaFoldDB" id="A0A087T9V9"/>
<dbReference type="GO" id="GO:0046872">
    <property type="term" value="F:metal ion binding"/>
    <property type="evidence" value="ECO:0007669"/>
    <property type="project" value="UniProtKB-KW"/>
</dbReference>
<protein>
    <recommendedName>
        <fullName evidence="8">Molybdenum cofactor biosynthesis protein 1</fullName>
        <ecNumber evidence="6">4.1.99.22</ecNumber>
        <ecNumber evidence="7">4.6.1.17</ecNumber>
    </recommendedName>
</protein>
<dbReference type="SFLD" id="SFLDG01067">
    <property type="entry name" value="SPASM/twitch_domain_containing"/>
    <property type="match status" value="1"/>
</dbReference>
<dbReference type="SMART" id="SM00729">
    <property type="entry name" value="Elp3"/>
    <property type="match status" value="1"/>
</dbReference>
<evidence type="ECO:0000256" key="15">
    <source>
        <dbReference type="ARBA" id="ARBA00023134"/>
    </source>
</evidence>
<comment type="function">
    <text evidence="19">Isoform MOCS1A and isoform MOCS1B probably form a complex that catalyzes the conversion of 5'-GTP to cyclic pyranopterin monophosphate (cPMP). MOCS1A catalyzes the cyclization of GTP to (8S)-3',8-cyclo-7,8-dihydroguanosine 5'-triphosphate and MOCS1B catalyzes the subsequent conversion of (8S)-3',8-cyclo-7,8-dihydroguanosine 5'-triphosphate to cPMP.</text>
</comment>
<dbReference type="Gene3D" id="3.20.20.70">
    <property type="entry name" value="Aldolase class I"/>
    <property type="match status" value="1"/>
</dbReference>
<evidence type="ECO:0000256" key="5">
    <source>
        <dbReference type="ARBA" id="ARBA00009862"/>
    </source>
</evidence>
<comment type="similarity">
    <text evidence="4">In the C-terminal section; belongs to the MoaC family.</text>
</comment>
<evidence type="ECO:0000256" key="12">
    <source>
        <dbReference type="ARBA" id="ARBA00022741"/>
    </source>
</evidence>
<evidence type="ECO:0000256" key="18">
    <source>
        <dbReference type="ARBA" id="ARBA00048697"/>
    </source>
</evidence>
<dbReference type="SFLD" id="SFLDG01386">
    <property type="entry name" value="main_SPASM_domain-containing"/>
    <property type="match status" value="1"/>
</dbReference>
<comment type="cofactor">
    <cofactor evidence="2">
        <name>[4Fe-4S] cluster</name>
        <dbReference type="ChEBI" id="CHEBI:49883"/>
    </cofactor>
</comment>
<evidence type="ECO:0000256" key="17">
    <source>
        <dbReference type="ARBA" id="ARBA00023239"/>
    </source>
</evidence>
<dbReference type="FunFam" id="3.20.20.70:FF:000117">
    <property type="entry name" value="molybdenum cofactor biosynthesis protein 1"/>
    <property type="match status" value="1"/>
</dbReference>
<evidence type="ECO:0000256" key="1">
    <source>
        <dbReference type="ARBA" id="ARBA00001637"/>
    </source>
</evidence>
<evidence type="ECO:0000256" key="13">
    <source>
        <dbReference type="ARBA" id="ARBA00023004"/>
    </source>
</evidence>
<reference evidence="22 23" key="1">
    <citation type="submission" date="2013-11" db="EMBL/GenBank/DDBJ databases">
        <title>Genome sequencing of Stegodyphus mimosarum.</title>
        <authorList>
            <person name="Bechsgaard J."/>
        </authorList>
    </citation>
    <scope>NUCLEOTIDE SEQUENCE [LARGE SCALE GENOMIC DNA]</scope>
</reference>
<comment type="catalytic activity">
    <reaction evidence="1">
        <text>(8S)-3',8-cyclo-7,8-dihydroguanosine 5'-triphosphate = cyclic pyranopterin phosphate + diphosphate</text>
        <dbReference type="Rhea" id="RHEA:49580"/>
        <dbReference type="ChEBI" id="CHEBI:33019"/>
        <dbReference type="ChEBI" id="CHEBI:59648"/>
        <dbReference type="ChEBI" id="CHEBI:131766"/>
        <dbReference type="EC" id="4.6.1.17"/>
    </reaction>
</comment>
<evidence type="ECO:0000256" key="14">
    <source>
        <dbReference type="ARBA" id="ARBA00023014"/>
    </source>
</evidence>
<dbReference type="InterPro" id="IPR050105">
    <property type="entry name" value="MoCo_biosynth_MoaA/MoaC"/>
</dbReference>
<keyword evidence="16" id="KW-0501">Molybdenum cofactor biosynthesis</keyword>
<dbReference type="CDD" id="cd21117">
    <property type="entry name" value="Twitch_MoaA"/>
    <property type="match status" value="1"/>
</dbReference>
<dbReference type="EC" id="4.6.1.17" evidence="7"/>
<dbReference type="InterPro" id="IPR006638">
    <property type="entry name" value="Elp3/MiaA/NifB-like_rSAM"/>
</dbReference>
<dbReference type="InterPro" id="IPR058240">
    <property type="entry name" value="rSAM_sf"/>
</dbReference>
<comment type="pathway">
    <text evidence="3">Cofactor biosynthesis; molybdopterin biosynthesis.</text>
</comment>
<sequence length="360" mass="40723">MRRCRTFSIVERSLCTSQRFRTLPSEMPHVGVSPALIDTFGRSHNYLRISLTERCNLRCQYCMPEEGVPLTPKSHLLTTKEIISLASIFAKLGVTKIRLTGGEPLIRKDIVEIVGALATLKSLNTIAMTSNGITLHKKIEELKKAGLNAVNISLDTLVPAKFEFLTRRKGWNNVMKSINSCLDQGFNPVKINCVVMREINDDELGSFVRMTEKKNIDIRFIEYSPFNGNKWNKNKLVPYFEMVNRIKNEFPELQRIADQPHDTSKAYKVPDFKGQIGFITSMTKNFCSSCNRLRITADGNLKVCLFGREEISLRDALRQKSSCESLENIISTAVQGKKQQHAGMFNLSKSKNRPMILIGG</sequence>
<comment type="similarity">
    <text evidence="5">In the N-terminal section; belongs to the radical SAM superfamily. MoaA family.</text>
</comment>
<organism evidence="22 23">
    <name type="scientific">Stegodyphus mimosarum</name>
    <name type="common">African social velvet spider</name>
    <dbReference type="NCBI Taxonomy" id="407821"/>
    <lineage>
        <taxon>Eukaryota</taxon>
        <taxon>Metazoa</taxon>
        <taxon>Ecdysozoa</taxon>
        <taxon>Arthropoda</taxon>
        <taxon>Chelicerata</taxon>
        <taxon>Arachnida</taxon>
        <taxon>Araneae</taxon>
        <taxon>Araneomorphae</taxon>
        <taxon>Entelegynae</taxon>
        <taxon>Eresoidea</taxon>
        <taxon>Eresidae</taxon>
        <taxon>Stegodyphus</taxon>
    </lineage>
</organism>
<dbReference type="InterPro" id="IPR040064">
    <property type="entry name" value="MoaA-like"/>
</dbReference>
<keyword evidence="9" id="KW-0004">4Fe-4S</keyword>
<evidence type="ECO:0000259" key="21">
    <source>
        <dbReference type="PROSITE" id="PS51918"/>
    </source>
</evidence>
<dbReference type="NCBIfam" id="NF001199">
    <property type="entry name" value="PRK00164.2-1"/>
    <property type="match status" value="1"/>
</dbReference>
<evidence type="ECO:0000256" key="7">
    <source>
        <dbReference type="ARBA" id="ARBA00012575"/>
    </source>
</evidence>
<evidence type="ECO:0000256" key="2">
    <source>
        <dbReference type="ARBA" id="ARBA00001966"/>
    </source>
</evidence>
<evidence type="ECO:0000256" key="6">
    <source>
        <dbReference type="ARBA" id="ARBA00012167"/>
    </source>
</evidence>
<comment type="catalytic activity">
    <reaction evidence="18">
        <text>GTP + AH2 + S-adenosyl-L-methionine = (8S)-3',8-cyclo-7,8-dihydroguanosine 5'-triphosphate + 5'-deoxyadenosine + L-methionine + A + H(+)</text>
        <dbReference type="Rhea" id="RHEA:49576"/>
        <dbReference type="ChEBI" id="CHEBI:13193"/>
        <dbReference type="ChEBI" id="CHEBI:15378"/>
        <dbReference type="ChEBI" id="CHEBI:17319"/>
        <dbReference type="ChEBI" id="CHEBI:17499"/>
        <dbReference type="ChEBI" id="CHEBI:37565"/>
        <dbReference type="ChEBI" id="CHEBI:57844"/>
        <dbReference type="ChEBI" id="CHEBI:59789"/>
        <dbReference type="ChEBI" id="CHEBI:131766"/>
        <dbReference type="EC" id="4.1.99.22"/>
    </reaction>
</comment>
<dbReference type="InterPro" id="IPR000385">
    <property type="entry name" value="MoaA_NifB_PqqE_Fe-S-bd_CS"/>
</dbReference>
<dbReference type="InterPro" id="IPR013483">
    <property type="entry name" value="MoaA"/>
</dbReference>
<dbReference type="SUPFAM" id="SSF102114">
    <property type="entry name" value="Radical SAM enzymes"/>
    <property type="match status" value="1"/>
</dbReference>
<dbReference type="GO" id="GO:0061798">
    <property type="term" value="F:GTP 3',8'-cyclase activity"/>
    <property type="evidence" value="ECO:0007669"/>
    <property type="project" value="UniProtKB-EC"/>
</dbReference>
<evidence type="ECO:0000256" key="11">
    <source>
        <dbReference type="ARBA" id="ARBA00022723"/>
    </source>
</evidence>
<dbReference type="PANTHER" id="PTHR22960">
    <property type="entry name" value="MOLYBDOPTERIN COFACTOR SYNTHESIS PROTEIN A"/>
    <property type="match status" value="1"/>
</dbReference>
<dbReference type="EC" id="4.1.99.22" evidence="6"/>
<evidence type="ECO:0000256" key="16">
    <source>
        <dbReference type="ARBA" id="ARBA00023150"/>
    </source>
</evidence>
<dbReference type="CDD" id="cd01335">
    <property type="entry name" value="Radical_SAM"/>
    <property type="match status" value="1"/>
</dbReference>
<keyword evidence="11" id="KW-0479">Metal-binding</keyword>
<evidence type="ECO:0000256" key="9">
    <source>
        <dbReference type="ARBA" id="ARBA00022485"/>
    </source>
</evidence>
<evidence type="ECO:0000256" key="4">
    <source>
        <dbReference type="ARBA" id="ARBA00008484"/>
    </source>
</evidence>
<dbReference type="InterPro" id="IPR013785">
    <property type="entry name" value="Aldolase_TIM"/>
</dbReference>
<evidence type="ECO:0000256" key="10">
    <source>
        <dbReference type="ARBA" id="ARBA00022691"/>
    </source>
</evidence>
<dbReference type="EMBL" id="KK114203">
    <property type="protein sequence ID" value="KFM61898.1"/>
    <property type="molecule type" value="Genomic_DNA"/>
</dbReference>
<keyword evidence="13" id="KW-0408">Iron</keyword>
<keyword evidence="15" id="KW-0342">GTP-binding</keyword>
<dbReference type="InterPro" id="IPR010505">
    <property type="entry name" value="MoaA_twitch"/>
</dbReference>
<dbReference type="PROSITE" id="PS51918">
    <property type="entry name" value="RADICAL_SAM"/>
    <property type="match status" value="1"/>
</dbReference>
<feature type="domain" description="Radical SAM core" evidence="21">
    <location>
        <begin position="39"/>
        <end position="260"/>
    </location>
</feature>
<keyword evidence="23" id="KW-1185">Reference proteome</keyword>
<dbReference type="InterPro" id="IPR007197">
    <property type="entry name" value="rSAM"/>
</dbReference>
<dbReference type="OMA" id="QMSECFC"/>
<keyword evidence="17" id="KW-0456">Lyase</keyword>
<evidence type="ECO:0000256" key="8">
    <source>
        <dbReference type="ARBA" id="ARBA00015273"/>
    </source>
</evidence>
<name>A0A087T9V9_STEMI</name>
<dbReference type="Proteomes" id="UP000054359">
    <property type="component" value="Unassembled WGS sequence"/>
</dbReference>
<evidence type="ECO:0000256" key="3">
    <source>
        <dbReference type="ARBA" id="ARBA00005046"/>
    </source>
</evidence>
<feature type="non-terminal residue" evidence="22">
    <location>
        <position position="360"/>
    </location>
</feature>
<dbReference type="SFLD" id="SFLDS00029">
    <property type="entry name" value="Radical_SAM"/>
    <property type="match status" value="1"/>
</dbReference>
<dbReference type="Pfam" id="PF04055">
    <property type="entry name" value="Radical_SAM"/>
    <property type="match status" value="1"/>
</dbReference>
<dbReference type="UniPathway" id="UPA00344"/>
<gene>
    <name evidence="22" type="ORF">X975_05568</name>
</gene>
<dbReference type="PANTHER" id="PTHR22960:SF0">
    <property type="entry name" value="MOLYBDENUM COFACTOR BIOSYNTHESIS PROTEIN 1"/>
    <property type="match status" value="1"/>
</dbReference>